<evidence type="ECO:0000313" key="3">
    <source>
        <dbReference type="Proteomes" id="UP000195879"/>
    </source>
</evidence>
<evidence type="ECO:0000256" key="1">
    <source>
        <dbReference type="SAM" id="MobiDB-lite"/>
    </source>
</evidence>
<sequence>MGHGGEKGNMNGGGKEPRDPNDGKGSQVSTGDGKNGESVGTVSETGNPGSGEKKPLLNIYKLTQAGPVHLLIYFF</sequence>
<name>A0A1D3L8T3_PLACE</name>
<dbReference type="EMBL" id="FMIO01000221">
    <property type="protein sequence ID" value="SCL88092.1"/>
    <property type="molecule type" value="Genomic_DNA"/>
</dbReference>
<dbReference type="AlphaFoldDB" id="A0A1D3L8T3"/>
<reference evidence="2 3" key="1">
    <citation type="submission" date="2016-08" db="EMBL/GenBank/DDBJ databases">
        <authorList>
            <consortium name="Pathogen Informatics"/>
        </authorList>
    </citation>
    <scope>NUCLEOTIDE SEQUENCE [LARGE SCALE GENOMIC DNA]</scope>
    <source>
        <strain evidence="2 3">DK</strain>
    </source>
</reference>
<feature type="compositionally biased region" description="Polar residues" evidence="1">
    <location>
        <begin position="24"/>
        <end position="47"/>
    </location>
</feature>
<accession>A0A1D3L8T3</accession>
<protein>
    <submittedName>
        <fullName evidence="2">Uncharacterized protein</fullName>
    </submittedName>
</protein>
<organism evidence="2 3">
    <name type="scientific">Plasmodium chabaudi adami</name>
    <dbReference type="NCBI Taxonomy" id="5826"/>
    <lineage>
        <taxon>Eukaryota</taxon>
        <taxon>Sar</taxon>
        <taxon>Alveolata</taxon>
        <taxon>Apicomplexa</taxon>
        <taxon>Aconoidasida</taxon>
        <taxon>Haemosporida</taxon>
        <taxon>Plasmodiidae</taxon>
        <taxon>Plasmodium</taxon>
        <taxon>Plasmodium (Vinckeia)</taxon>
    </lineage>
</organism>
<evidence type="ECO:0000313" key="2">
    <source>
        <dbReference type="EMBL" id="SCL88092.1"/>
    </source>
</evidence>
<dbReference type="Proteomes" id="UP000195879">
    <property type="component" value="Unassembled WGS sequence"/>
</dbReference>
<gene>
    <name evidence="2" type="ORF">PCHDK_000511500</name>
</gene>
<proteinExistence type="predicted"/>
<feature type="region of interest" description="Disordered" evidence="1">
    <location>
        <begin position="1"/>
        <end position="54"/>
    </location>
</feature>